<proteinExistence type="predicted"/>
<dbReference type="InterPro" id="IPR019430">
    <property type="entry name" value="7TM_GPCR_serpentine_rcpt_Srx"/>
</dbReference>
<gene>
    <name evidence="3" type="ORF">CUNI_LOCUS8123</name>
</gene>
<dbReference type="OrthoDB" id="6080945at2759"/>
<dbReference type="Gene3D" id="1.20.1070.10">
    <property type="entry name" value="Rhodopsin 7-helix transmembrane proteins"/>
    <property type="match status" value="1"/>
</dbReference>
<feature type="transmembrane region" description="Helical" evidence="1">
    <location>
        <begin position="150"/>
        <end position="179"/>
    </location>
</feature>
<feature type="transmembrane region" description="Helical" evidence="1">
    <location>
        <begin position="20"/>
        <end position="39"/>
    </location>
</feature>
<comment type="caution">
    <text evidence="3">The sequence shown here is derived from an EMBL/GenBank/DDBJ whole genome shotgun (WGS) entry which is preliminary data.</text>
</comment>
<sequence>MSQVISDDVAIYLHISLNVVVRSVISVAGVVTNLINMIIFSKLGLKDSMSVGLFSLSLTDFLVTVIQLASAVTFVMDLLCVNAGVDKKYLGYYSLAWAISGVYQISCWITAMISIERCYCVVFPFKVKAYSEVSAVTTDMSQVISDSCMIYINIFVNVVVRSIISVAGVVTNLINMIIFSKLGLKDSMS</sequence>
<dbReference type="Proteomes" id="UP000678393">
    <property type="component" value="Unassembled WGS sequence"/>
</dbReference>
<evidence type="ECO:0000313" key="3">
    <source>
        <dbReference type="EMBL" id="CAG5122565.1"/>
    </source>
</evidence>
<organism evidence="3 4">
    <name type="scientific">Candidula unifasciata</name>
    <dbReference type="NCBI Taxonomy" id="100452"/>
    <lineage>
        <taxon>Eukaryota</taxon>
        <taxon>Metazoa</taxon>
        <taxon>Spiralia</taxon>
        <taxon>Lophotrochozoa</taxon>
        <taxon>Mollusca</taxon>
        <taxon>Gastropoda</taxon>
        <taxon>Heterobranchia</taxon>
        <taxon>Euthyneura</taxon>
        <taxon>Panpulmonata</taxon>
        <taxon>Eupulmonata</taxon>
        <taxon>Stylommatophora</taxon>
        <taxon>Helicina</taxon>
        <taxon>Helicoidea</taxon>
        <taxon>Geomitridae</taxon>
        <taxon>Candidula</taxon>
    </lineage>
</organism>
<feature type="non-terminal residue" evidence="3">
    <location>
        <position position="189"/>
    </location>
</feature>
<evidence type="ECO:0000256" key="1">
    <source>
        <dbReference type="SAM" id="Phobius"/>
    </source>
</evidence>
<accession>A0A8S3Z3J2</accession>
<evidence type="ECO:0000313" key="4">
    <source>
        <dbReference type="Proteomes" id="UP000678393"/>
    </source>
</evidence>
<feature type="transmembrane region" description="Helical" evidence="1">
    <location>
        <begin position="51"/>
        <end position="75"/>
    </location>
</feature>
<dbReference type="Pfam" id="PF10328">
    <property type="entry name" value="7TM_GPCR_Srx"/>
    <property type="match status" value="1"/>
</dbReference>
<dbReference type="AlphaFoldDB" id="A0A8S3Z3J2"/>
<keyword evidence="1" id="KW-0812">Transmembrane</keyword>
<reference evidence="3" key="1">
    <citation type="submission" date="2021-04" db="EMBL/GenBank/DDBJ databases">
        <authorList>
            <consortium name="Molecular Ecology Group"/>
        </authorList>
    </citation>
    <scope>NUCLEOTIDE SEQUENCE</scope>
</reference>
<evidence type="ECO:0000259" key="2">
    <source>
        <dbReference type="Pfam" id="PF10328"/>
    </source>
</evidence>
<name>A0A8S3Z3J2_9EUPU</name>
<dbReference type="EMBL" id="CAJHNH020001323">
    <property type="protein sequence ID" value="CAG5122565.1"/>
    <property type="molecule type" value="Genomic_DNA"/>
</dbReference>
<dbReference type="SUPFAM" id="SSF81321">
    <property type="entry name" value="Family A G protein-coupled receptor-like"/>
    <property type="match status" value="1"/>
</dbReference>
<feature type="transmembrane region" description="Helical" evidence="1">
    <location>
        <begin position="95"/>
        <end position="115"/>
    </location>
</feature>
<keyword evidence="1" id="KW-1133">Transmembrane helix</keyword>
<feature type="domain" description="7TM GPCR serpentine receptor class x (Srx)" evidence="2">
    <location>
        <begin position="24"/>
        <end position="151"/>
    </location>
</feature>
<protein>
    <recommendedName>
        <fullName evidence="2">7TM GPCR serpentine receptor class x (Srx) domain-containing protein</fullName>
    </recommendedName>
</protein>
<keyword evidence="1" id="KW-0472">Membrane</keyword>
<keyword evidence="4" id="KW-1185">Reference proteome</keyword>